<evidence type="ECO:0000313" key="3">
    <source>
        <dbReference type="Proteomes" id="UP000693970"/>
    </source>
</evidence>
<dbReference type="EMBL" id="JAGRRH010000027">
    <property type="protein sequence ID" value="KAG7340187.1"/>
    <property type="molecule type" value="Genomic_DNA"/>
</dbReference>
<feature type="compositionally biased region" description="Basic residues" evidence="1">
    <location>
        <begin position="394"/>
        <end position="405"/>
    </location>
</feature>
<protein>
    <submittedName>
        <fullName evidence="2">Uncharacterized protein</fullName>
    </submittedName>
</protein>
<feature type="region of interest" description="Disordered" evidence="1">
    <location>
        <begin position="1"/>
        <end position="62"/>
    </location>
</feature>
<feature type="region of interest" description="Disordered" evidence="1">
    <location>
        <begin position="157"/>
        <end position="236"/>
    </location>
</feature>
<feature type="compositionally biased region" description="Basic residues" evidence="1">
    <location>
        <begin position="356"/>
        <end position="372"/>
    </location>
</feature>
<dbReference type="AlphaFoldDB" id="A0A9K3KAM1"/>
<sequence>MTLHGVPPPTSSTSSNGEEVTTTTAEEKNPPTTLLAFLSKRSRRSLNSPSSHQHGSCDGDRSIAGNTCVSGLSLDDDDASYARDLHLQRLHRDEMRREEAMEDAYEYLKDKPKQEREALFLETFERIYNEKQLANQEWDRLQDERFQEAFDSLVQDRTRRMEEQSQRRRQQQDKNNDTTKNMAYDMTRNLTIKRVKKRGRRPVKNNGRPSVHRPSPSSSTPGTRTSIPPTDDATVSTNDILGAFDVETTIIVEDNTNKNKNKMKKENTAVATDESKQLAVSRSPVVMMDASPSAHTLSTVSTNNTTSEQQQQRNNNDDDPVPTLSPMVSTEHNNNTITIITSMVPNTSTPMESTRVKSKKSKKTKKKGRKVNKTPPSSATPSSSPLKEKTSKKNKERKRRRVVHK</sequence>
<feature type="compositionally biased region" description="Low complexity" evidence="1">
    <location>
        <begin position="296"/>
        <end position="314"/>
    </location>
</feature>
<gene>
    <name evidence="2" type="ORF">IV203_023730</name>
</gene>
<name>A0A9K3KAM1_9STRA</name>
<feature type="compositionally biased region" description="Polar residues" evidence="1">
    <location>
        <begin position="343"/>
        <end position="352"/>
    </location>
</feature>
<reference evidence="2" key="2">
    <citation type="submission" date="2021-04" db="EMBL/GenBank/DDBJ databases">
        <authorList>
            <person name="Podell S."/>
        </authorList>
    </citation>
    <scope>NUCLEOTIDE SEQUENCE</scope>
    <source>
        <strain evidence="2">Hildebrandi</strain>
    </source>
</reference>
<feature type="region of interest" description="Disordered" evidence="1">
    <location>
        <begin position="257"/>
        <end position="405"/>
    </location>
</feature>
<feature type="compositionally biased region" description="Polar residues" evidence="1">
    <location>
        <begin position="11"/>
        <end position="24"/>
    </location>
</feature>
<evidence type="ECO:0000313" key="2">
    <source>
        <dbReference type="EMBL" id="KAG7340187.1"/>
    </source>
</evidence>
<reference evidence="2" key="1">
    <citation type="journal article" date="2021" name="Sci. Rep.">
        <title>Diploid genomic architecture of Nitzschia inconspicua, an elite biomass production diatom.</title>
        <authorList>
            <person name="Oliver A."/>
            <person name="Podell S."/>
            <person name="Pinowska A."/>
            <person name="Traller J.C."/>
            <person name="Smith S.R."/>
            <person name="McClure R."/>
            <person name="Beliaev A."/>
            <person name="Bohutskyi P."/>
            <person name="Hill E.A."/>
            <person name="Rabines A."/>
            <person name="Zheng H."/>
            <person name="Allen L.Z."/>
            <person name="Kuo A."/>
            <person name="Grigoriev I.V."/>
            <person name="Allen A.E."/>
            <person name="Hazlebeck D."/>
            <person name="Allen E.E."/>
        </authorList>
    </citation>
    <scope>NUCLEOTIDE SEQUENCE</scope>
    <source>
        <strain evidence="2">Hildebrandi</strain>
    </source>
</reference>
<feature type="compositionally biased region" description="Low complexity" evidence="1">
    <location>
        <begin position="373"/>
        <end position="385"/>
    </location>
</feature>
<proteinExistence type="predicted"/>
<feature type="compositionally biased region" description="Pro residues" evidence="1">
    <location>
        <begin position="1"/>
        <end position="10"/>
    </location>
</feature>
<feature type="compositionally biased region" description="Low complexity" evidence="1">
    <location>
        <begin position="204"/>
        <end position="230"/>
    </location>
</feature>
<comment type="caution">
    <text evidence="2">The sequence shown here is derived from an EMBL/GenBank/DDBJ whole genome shotgun (WGS) entry which is preliminary data.</text>
</comment>
<evidence type="ECO:0000256" key="1">
    <source>
        <dbReference type="SAM" id="MobiDB-lite"/>
    </source>
</evidence>
<organism evidence="2 3">
    <name type="scientific">Nitzschia inconspicua</name>
    <dbReference type="NCBI Taxonomy" id="303405"/>
    <lineage>
        <taxon>Eukaryota</taxon>
        <taxon>Sar</taxon>
        <taxon>Stramenopiles</taxon>
        <taxon>Ochrophyta</taxon>
        <taxon>Bacillariophyta</taxon>
        <taxon>Bacillariophyceae</taxon>
        <taxon>Bacillariophycidae</taxon>
        <taxon>Bacillariales</taxon>
        <taxon>Bacillariaceae</taxon>
        <taxon>Nitzschia</taxon>
    </lineage>
</organism>
<keyword evidence="3" id="KW-1185">Reference proteome</keyword>
<feature type="compositionally biased region" description="Basic residues" evidence="1">
    <location>
        <begin position="191"/>
        <end position="203"/>
    </location>
</feature>
<feature type="compositionally biased region" description="Basic and acidic residues" evidence="1">
    <location>
        <begin position="157"/>
        <end position="177"/>
    </location>
</feature>
<accession>A0A9K3KAM1</accession>
<feature type="compositionally biased region" description="Polar residues" evidence="1">
    <location>
        <begin position="45"/>
        <end position="54"/>
    </location>
</feature>
<dbReference type="Proteomes" id="UP000693970">
    <property type="component" value="Unassembled WGS sequence"/>
</dbReference>